<name>A0ABS5S9W4_9BACT</name>
<dbReference type="RefSeq" id="WP_214174120.1">
    <property type="nucleotide sequence ID" value="NZ_JAHCVK010000001.1"/>
</dbReference>
<evidence type="ECO:0008006" key="3">
    <source>
        <dbReference type="Google" id="ProtNLM"/>
    </source>
</evidence>
<gene>
    <name evidence="1" type="ORF">KI810_03780</name>
</gene>
<dbReference type="Proteomes" id="UP000756860">
    <property type="component" value="Unassembled WGS sequence"/>
</dbReference>
<keyword evidence="2" id="KW-1185">Reference proteome</keyword>
<comment type="caution">
    <text evidence="1">The sequence shown here is derived from an EMBL/GenBank/DDBJ whole genome shotgun (WGS) entry which is preliminary data.</text>
</comment>
<evidence type="ECO:0000313" key="1">
    <source>
        <dbReference type="EMBL" id="MBT0652162.1"/>
    </source>
</evidence>
<dbReference type="EMBL" id="JAHCVK010000001">
    <property type="protein sequence ID" value="MBT0652162.1"/>
    <property type="molecule type" value="Genomic_DNA"/>
</dbReference>
<protein>
    <recommendedName>
        <fullName evidence="3">DUF2993 domain-containing protein</fullName>
    </recommendedName>
</protein>
<proteinExistence type="predicted"/>
<evidence type="ECO:0000313" key="2">
    <source>
        <dbReference type="Proteomes" id="UP000756860"/>
    </source>
</evidence>
<sequence>MGIFDRLNNTLKNPAFKELLKDQRLKEVVTRREFRVTEEYFQREFLDLAMDEELRGLSLRFFDGYGEIAGEVKKRLLPFAIPFTARFTVQKVAFTTWEKQVYLQVEQIKPLDLEWVTARLVGKIPFLSCRDGVIACDLARVPRLAEFFSYSLKGMRLADMLTVKELSLREGELVGRLGVCL</sequence>
<accession>A0ABS5S9W4</accession>
<reference evidence="1 2" key="1">
    <citation type="submission" date="2021-05" db="EMBL/GenBank/DDBJ databases">
        <title>The draft genome of Geobacter luticola JCM 17780.</title>
        <authorList>
            <person name="Xu Z."/>
            <person name="Masuda Y."/>
            <person name="Itoh H."/>
            <person name="Senoo K."/>
        </authorList>
    </citation>
    <scope>NUCLEOTIDE SEQUENCE [LARGE SCALE GENOMIC DNA]</scope>
    <source>
        <strain evidence="1 2">JCM 17780</strain>
    </source>
</reference>
<organism evidence="1 2">
    <name type="scientific">Geomobilimonas luticola</name>
    <dbReference type="NCBI Taxonomy" id="1114878"/>
    <lineage>
        <taxon>Bacteria</taxon>
        <taxon>Pseudomonadati</taxon>
        <taxon>Thermodesulfobacteriota</taxon>
        <taxon>Desulfuromonadia</taxon>
        <taxon>Geobacterales</taxon>
        <taxon>Geobacteraceae</taxon>
        <taxon>Geomobilimonas</taxon>
    </lineage>
</organism>